<evidence type="ECO:0000313" key="1">
    <source>
        <dbReference type="EMBL" id="NME99759.1"/>
    </source>
</evidence>
<accession>A0A848CZ40</accession>
<sequence>MAERISTSAVGPALNKCRTVTGLSSRIAGGVLSRTGNWEVSVSWIDLSI</sequence>
<proteinExistence type="predicted"/>
<organism evidence="1 2">
    <name type="scientific">Aneurinibacillus aneurinilyticus</name>
    <name type="common">Bacillus aneurinolyticus</name>
    <dbReference type="NCBI Taxonomy" id="1391"/>
    <lineage>
        <taxon>Bacteria</taxon>
        <taxon>Bacillati</taxon>
        <taxon>Bacillota</taxon>
        <taxon>Bacilli</taxon>
        <taxon>Bacillales</taxon>
        <taxon>Paenibacillaceae</taxon>
        <taxon>Aneurinibacillus group</taxon>
        <taxon>Aneurinibacillus</taxon>
    </lineage>
</organism>
<dbReference type="AlphaFoldDB" id="A0A848CZ40"/>
<protein>
    <submittedName>
        <fullName evidence="1">Uncharacterized protein</fullName>
    </submittedName>
</protein>
<reference evidence="1 2" key="1">
    <citation type="submission" date="2020-04" db="EMBL/GenBank/DDBJ databases">
        <authorList>
            <person name="Hitch T.C.A."/>
            <person name="Wylensek D."/>
            <person name="Clavel T."/>
        </authorList>
    </citation>
    <scope>NUCLEOTIDE SEQUENCE [LARGE SCALE GENOMIC DNA]</scope>
    <source>
        <strain evidence="1 2">WB01_D5_05</strain>
    </source>
</reference>
<evidence type="ECO:0000313" key="2">
    <source>
        <dbReference type="Proteomes" id="UP000561326"/>
    </source>
</evidence>
<dbReference type="EMBL" id="JABAGO010000033">
    <property type="protein sequence ID" value="NME99759.1"/>
    <property type="molecule type" value="Genomic_DNA"/>
</dbReference>
<comment type="caution">
    <text evidence="1">The sequence shown here is derived from an EMBL/GenBank/DDBJ whole genome shotgun (WGS) entry which is preliminary data.</text>
</comment>
<dbReference type="Proteomes" id="UP000561326">
    <property type="component" value="Unassembled WGS sequence"/>
</dbReference>
<name>A0A848CZ40_ANEAE</name>
<gene>
    <name evidence="1" type="ORF">HF838_16110</name>
</gene>